<dbReference type="PANTHER" id="PTHR43008:SF6">
    <property type="entry name" value="NADP-DEPENDENT MANNITOL DEHYDROGENASE"/>
    <property type="match status" value="1"/>
</dbReference>
<dbReference type="InterPro" id="IPR020904">
    <property type="entry name" value="Sc_DH/Rdtase_CS"/>
</dbReference>
<protein>
    <submittedName>
        <fullName evidence="4">Putative NADP-dependent mannitol dehydrogenase</fullName>
    </submittedName>
</protein>
<dbReference type="SUPFAM" id="SSF51735">
    <property type="entry name" value="NAD(P)-binding Rossmann-fold domains"/>
    <property type="match status" value="1"/>
</dbReference>
<evidence type="ECO:0000256" key="2">
    <source>
        <dbReference type="ARBA" id="ARBA00022857"/>
    </source>
</evidence>
<name>A0A316Z8L5_9BASI</name>
<dbReference type="PRINTS" id="PR00081">
    <property type="entry name" value="GDHRDH"/>
</dbReference>
<comment type="similarity">
    <text evidence="1">Belongs to the short-chain dehydrogenases/reductases (SDR) family.</text>
</comment>
<keyword evidence="5" id="KW-1185">Reference proteome</keyword>
<sequence>MVFTIDLSGKTIVVSGGNRGIGLAMSEACANAGANVAILFHSHPKAHEAAENVAKQFNVKCKAYQCDVGDAKLVKDTVAQIEGDLGTPIHGLCANAGVSVVKPALELTTEDFHKVFNANVLGAFNTCQALAQHWVEKGYKTGSIVITSSMSSSLYNQKGLNDPLTQIFYNASKGAVTNMVKGLATEWVKHGIRVNALEPGFCETEQTSGMDPKIREWQAASVPMGRFSQPHEQADPAILLLSDKASYITGTQLRPDGGFSAY</sequence>
<dbReference type="EMBL" id="KZ819292">
    <property type="protein sequence ID" value="PWN98120.1"/>
    <property type="molecule type" value="Genomic_DNA"/>
</dbReference>
<dbReference type="FunFam" id="3.40.50.720:FF:000084">
    <property type="entry name" value="Short-chain dehydrogenase reductase"/>
    <property type="match status" value="1"/>
</dbReference>
<dbReference type="PROSITE" id="PS00061">
    <property type="entry name" value="ADH_SHORT"/>
    <property type="match status" value="1"/>
</dbReference>
<dbReference type="RefSeq" id="XP_025598399.1">
    <property type="nucleotide sequence ID" value="XM_025740198.1"/>
</dbReference>
<dbReference type="PANTHER" id="PTHR43008">
    <property type="entry name" value="BENZIL REDUCTASE"/>
    <property type="match status" value="1"/>
</dbReference>
<dbReference type="Proteomes" id="UP000245946">
    <property type="component" value="Unassembled WGS sequence"/>
</dbReference>
<dbReference type="Gene3D" id="3.40.50.720">
    <property type="entry name" value="NAD(P)-binding Rossmann-like Domain"/>
    <property type="match status" value="1"/>
</dbReference>
<dbReference type="OrthoDB" id="1888931at2759"/>
<dbReference type="InterPro" id="IPR036291">
    <property type="entry name" value="NAD(P)-bd_dom_sf"/>
</dbReference>
<evidence type="ECO:0000313" key="4">
    <source>
        <dbReference type="EMBL" id="PWN98120.1"/>
    </source>
</evidence>
<reference evidence="4 5" key="1">
    <citation type="journal article" date="2018" name="Mol. Biol. Evol.">
        <title>Broad Genomic Sampling Reveals a Smut Pathogenic Ancestry of the Fungal Clade Ustilaginomycotina.</title>
        <authorList>
            <person name="Kijpornyongpan T."/>
            <person name="Mondo S.J."/>
            <person name="Barry K."/>
            <person name="Sandor L."/>
            <person name="Lee J."/>
            <person name="Lipzen A."/>
            <person name="Pangilinan J."/>
            <person name="LaButti K."/>
            <person name="Hainaut M."/>
            <person name="Henrissat B."/>
            <person name="Grigoriev I.V."/>
            <person name="Spatafora J.W."/>
            <person name="Aime M.C."/>
        </authorList>
    </citation>
    <scope>NUCLEOTIDE SEQUENCE [LARGE SCALE GENOMIC DNA]</scope>
    <source>
        <strain evidence="4 5">MCA 4186</strain>
    </source>
</reference>
<keyword evidence="3" id="KW-0560">Oxidoreductase</keyword>
<gene>
    <name evidence="4" type="ORF">FA09DRAFT_297199</name>
</gene>
<dbReference type="InterPro" id="IPR002347">
    <property type="entry name" value="SDR_fam"/>
</dbReference>
<dbReference type="GO" id="GO:0050664">
    <property type="term" value="F:oxidoreductase activity, acting on NAD(P)H, oxygen as acceptor"/>
    <property type="evidence" value="ECO:0007669"/>
    <property type="project" value="TreeGrafter"/>
</dbReference>
<dbReference type="AlphaFoldDB" id="A0A316Z8L5"/>
<evidence type="ECO:0000313" key="5">
    <source>
        <dbReference type="Proteomes" id="UP000245946"/>
    </source>
</evidence>
<evidence type="ECO:0000256" key="1">
    <source>
        <dbReference type="ARBA" id="ARBA00006484"/>
    </source>
</evidence>
<dbReference type="GO" id="GO:0016616">
    <property type="term" value="F:oxidoreductase activity, acting on the CH-OH group of donors, NAD or NADP as acceptor"/>
    <property type="evidence" value="ECO:0007669"/>
    <property type="project" value="UniProtKB-ARBA"/>
</dbReference>
<accession>A0A316Z8L5</accession>
<dbReference type="Pfam" id="PF13561">
    <property type="entry name" value="adh_short_C2"/>
    <property type="match status" value="1"/>
</dbReference>
<dbReference type="STRING" id="58919.A0A316Z8L5"/>
<dbReference type="GeneID" id="37267744"/>
<evidence type="ECO:0000256" key="3">
    <source>
        <dbReference type="ARBA" id="ARBA00023002"/>
    </source>
</evidence>
<proteinExistence type="inferred from homology"/>
<keyword evidence="2" id="KW-0521">NADP</keyword>
<organism evidence="4 5">
    <name type="scientific">Tilletiopsis washingtonensis</name>
    <dbReference type="NCBI Taxonomy" id="58919"/>
    <lineage>
        <taxon>Eukaryota</taxon>
        <taxon>Fungi</taxon>
        <taxon>Dikarya</taxon>
        <taxon>Basidiomycota</taxon>
        <taxon>Ustilaginomycotina</taxon>
        <taxon>Exobasidiomycetes</taxon>
        <taxon>Entylomatales</taxon>
        <taxon>Entylomatales incertae sedis</taxon>
        <taxon>Tilletiopsis</taxon>
    </lineage>
</organism>